<keyword evidence="8 14" id="KW-0862">Zinc</keyword>
<evidence type="ECO:0000256" key="6">
    <source>
        <dbReference type="ARBA" id="ARBA00022723"/>
    </source>
</evidence>
<dbReference type="GO" id="GO:0055086">
    <property type="term" value="P:nucleobase-containing small molecule metabolic process"/>
    <property type="evidence" value="ECO:0007669"/>
    <property type="project" value="UniProtKB-ARBA"/>
</dbReference>
<protein>
    <recommendedName>
        <fullName evidence="5 15">Cytidine deaminase</fullName>
        <ecNumber evidence="4 15">3.5.4.5</ecNumber>
    </recommendedName>
    <alternativeName>
        <fullName evidence="9 15">Cytidine aminohydrolase</fullName>
    </alternativeName>
</protein>
<feature type="active site" description="Proton donor" evidence="12">
    <location>
        <position position="57"/>
    </location>
</feature>
<dbReference type="SUPFAM" id="SSF53927">
    <property type="entry name" value="Cytidine deaminase-like"/>
    <property type="match status" value="1"/>
</dbReference>
<evidence type="ECO:0000259" key="16">
    <source>
        <dbReference type="PROSITE" id="PS51747"/>
    </source>
</evidence>
<dbReference type="Pfam" id="PF00383">
    <property type="entry name" value="dCMP_cyt_deam_1"/>
    <property type="match status" value="1"/>
</dbReference>
<keyword evidence="6 14" id="KW-0479">Metal-binding</keyword>
<dbReference type="EC" id="3.5.4.5" evidence="4 15"/>
<feature type="binding site" evidence="14">
    <location>
        <position position="89"/>
    </location>
    <ligand>
        <name>Zn(2+)</name>
        <dbReference type="ChEBI" id="CHEBI:29105"/>
        <note>catalytic</note>
    </ligand>
</feature>
<dbReference type="NCBIfam" id="TIGR01354">
    <property type="entry name" value="cyt_deam_tetra"/>
    <property type="match status" value="1"/>
</dbReference>
<dbReference type="InterPro" id="IPR002125">
    <property type="entry name" value="CMP_dCMP_dom"/>
</dbReference>
<organism evidence="17 18">
    <name type="scientific">Bythopirellula goksoeyrii</name>
    <dbReference type="NCBI Taxonomy" id="1400387"/>
    <lineage>
        <taxon>Bacteria</taxon>
        <taxon>Pseudomonadati</taxon>
        <taxon>Planctomycetota</taxon>
        <taxon>Planctomycetia</taxon>
        <taxon>Pirellulales</taxon>
        <taxon>Lacipirellulaceae</taxon>
        <taxon>Bythopirellula</taxon>
    </lineage>
</organism>
<dbReference type="InterPro" id="IPR006262">
    <property type="entry name" value="Cyt_deam_tetra"/>
</dbReference>
<dbReference type="Gene3D" id="3.40.140.10">
    <property type="entry name" value="Cytidine Deaminase, domain 2"/>
    <property type="match status" value="1"/>
</dbReference>
<evidence type="ECO:0000256" key="12">
    <source>
        <dbReference type="PIRSR" id="PIRSR606262-1"/>
    </source>
</evidence>
<reference evidence="17 18" key="1">
    <citation type="submission" date="2019-08" db="EMBL/GenBank/DDBJ databases">
        <title>Deep-cultivation of Planctomycetes and their phenomic and genomic characterization uncovers novel biology.</title>
        <authorList>
            <person name="Wiegand S."/>
            <person name="Jogler M."/>
            <person name="Boedeker C."/>
            <person name="Pinto D."/>
            <person name="Vollmers J."/>
            <person name="Rivas-Marin E."/>
            <person name="Kohn T."/>
            <person name="Peeters S.H."/>
            <person name="Heuer A."/>
            <person name="Rast P."/>
            <person name="Oberbeckmann S."/>
            <person name="Bunk B."/>
            <person name="Jeske O."/>
            <person name="Meyerdierks A."/>
            <person name="Storesund J.E."/>
            <person name="Kallscheuer N."/>
            <person name="Luecker S."/>
            <person name="Lage O.M."/>
            <person name="Pohl T."/>
            <person name="Merkel B.J."/>
            <person name="Hornburger P."/>
            <person name="Mueller R.-W."/>
            <person name="Bruemmer F."/>
            <person name="Labrenz M."/>
            <person name="Spormann A.M."/>
            <person name="Op den Camp H."/>
            <person name="Overmann J."/>
            <person name="Amann R."/>
            <person name="Jetten M.S.M."/>
            <person name="Mascher T."/>
            <person name="Medema M.H."/>
            <person name="Devos D.P."/>
            <person name="Kaster A.-K."/>
            <person name="Ovreas L."/>
            <person name="Rohde M."/>
            <person name="Galperin M.Y."/>
            <person name="Jogler C."/>
        </authorList>
    </citation>
    <scope>NUCLEOTIDE SEQUENCE [LARGE SCALE GENOMIC DNA]</scope>
    <source>
        <strain evidence="17 18">Pr1d</strain>
    </source>
</reference>
<dbReference type="Proteomes" id="UP000323917">
    <property type="component" value="Chromosome"/>
</dbReference>
<evidence type="ECO:0000313" key="17">
    <source>
        <dbReference type="EMBL" id="QEG35387.1"/>
    </source>
</evidence>
<dbReference type="PROSITE" id="PS51747">
    <property type="entry name" value="CYT_DCMP_DEAMINASES_2"/>
    <property type="match status" value="1"/>
</dbReference>
<evidence type="ECO:0000256" key="8">
    <source>
        <dbReference type="ARBA" id="ARBA00022833"/>
    </source>
</evidence>
<dbReference type="InterPro" id="IPR016193">
    <property type="entry name" value="Cytidine_deaminase-like"/>
</dbReference>
<dbReference type="GO" id="GO:0005829">
    <property type="term" value="C:cytosol"/>
    <property type="evidence" value="ECO:0007669"/>
    <property type="project" value="TreeGrafter"/>
</dbReference>
<evidence type="ECO:0000256" key="2">
    <source>
        <dbReference type="ARBA" id="ARBA00003949"/>
    </source>
</evidence>
<dbReference type="GO" id="GO:0004126">
    <property type="term" value="F:cytidine deaminase activity"/>
    <property type="evidence" value="ECO:0007669"/>
    <property type="project" value="UniProtKB-UniRule"/>
</dbReference>
<dbReference type="NCBIfam" id="NF004064">
    <property type="entry name" value="PRK05578.1"/>
    <property type="match status" value="1"/>
</dbReference>
<evidence type="ECO:0000256" key="1">
    <source>
        <dbReference type="ARBA" id="ARBA00001947"/>
    </source>
</evidence>
<comment type="cofactor">
    <cofactor evidence="1 14 15">
        <name>Zn(2+)</name>
        <dbReference type="ChEBI" id="CHEBI:29105"/>
    </cofactor>
</comment>
<evidence type="ECO:0000256" key="7">
    <source>
        <dbReference type="ARBA" id="ARBA00022801"/>
    </source>
</evidence>
<dbReference type="GO" id="GO:0008270">
    <property type="term" value="F:zinc ion binding"/>
    <property type="evidence" value="ECO:0007669"/>
    <property type="project" value="UniProtKB-UniRule"/>
</dbReference>
<evidence type="ECO:0000256" key="11">
    <source>
        <dbReference type="ARBA" id="ARBA00049558"/>
    </source>
</evidence>
<dbReference type="FunFam" id="3.40.140.10:FF:000008">
    <property type="entry name" value="Cytidine deaminase"/>
    <property type="match status" value="1"/>
</dbReference>
<comment type="catalytic activity">
    <reaction evidence="11 15">
        <text>cytidine + H2O + H(+) = uridine + NH4(+)</text>
        <dbReference type="Rhea" id="RHEA:16069"/>
        <dbReference type="ChEBI" id="CHEBI:15377"/>
        <dbReference type="ChEBI" id="CHEBI:15378"/>
        <dbReference type="ChEBI" id="CHEBI:16704"/>
        <dbReference type="ChEBI" id="CHEBI:17562"/>
        <dbReference type="ChEBI" id="CHEBI:28938"/>
        <dbReference type="EC" id="3.5.4.5"/>
    </reaction>
</comment>
<feature type="binding site" evidence="14">
    <location>
        <position position="55"/>
    </location>
    <ligand>
        <name>Zn(2+)</name>
        <dbReference type="ChEBI" id="CHEBI:29105"/>
        <note>catalytic</note>
    </ligand>
</feature>
<dbReference type="GO" id="GO:0072527">
    <property type="term" value="P:pyrimidine-containing compound metabolic process"/>
    <property type="evidence" value="ECO:0007669"/>
    <property type="project" value="UniProtKB-ARBA"/>
</dbReference>
<evidence type="ECO:0000256" key="14">
    <source>
        <dbReference type="PIRSR" id="PIRSR606262-3"/>
    </source>
</evidence>
<dbReference type="RefSeq" id="WP_148073909.1">
    <property type="nucleotide sequence ID" value="NZ_CP042913.1"/>
</dbReference>
<evidence type="ECO:0000256" key="5">
    <source>
        <dbReference type="ARBA" id="ARBA00018266"/>
    </source>
</evidence>
<accession>A0A5B9Q8R9</accession>
<dbReference type="CDD" id="cd01283">
    <property type="entry name" value="cytidine_deaminase"/>
    <property type="match status" value="1"/>
</dbReference>
<dbReference type="InterPro" id="IPR050202">
    <property type="entry name" value="Cyt/Deoxycyt_deaminase"/>
</dbReference>
<feature type="binding site" evidence="13">
    <location>
        <begin position="44"/>
        <end position="50"/>
    </location>
    <ligand>
        <name>substrate</name>
    </ligand>
</feature>
<evidence type="ECO:0000256" key="4">
    <source>
        <dbReference type="ARBA" id="ARBA00012783"/>
    </source>
</evidence>
<dbReference type="KEGG" id="bgok:Pr1d_26850"/>
<keyword evidence="18" id="KW-1185">Reference proteome</keyword>
<name>A0A5B9Q8R9_9BACT</name>
<evidence type="ECO:0000256" key="3">
    <source>
        <dbReference type="ARBA" id="ARBA00006576"/>
    </source>
</evidence>
<comment type="catalytic activity">
    <reaction evidence="10 15">
        <text>2'-deoxycytidine + H2O + H(+) = 2'-deoxyuridine + NH4(+)</text>
        <dbReference type="Rhea" id="RHEA:13433"/>
        <dbReference type="ChEBI" id="CHEBI:15377"/>
        <dbReference type="ChEBI" id="CHEBI:15378"/>
        <dbReference type="ChEBI" id="CHEBI:15698"/>
        <dbReference type="ChEBI" id="CHEBI:16450"/>
        <dbReference type="ChEBI" id="CHEBI:28938"/>
        <dbReference type="EC" id="3.5.4.5"/>
    </reaction>
</comment>
<comment type="function">
    <text evidence="2 15">This enzyme scavenges exogenous and endogenous cytidine and 2'-deoxycytidine for UMP synthesis.</text>
</comment>
<evidence type="ECO:0000256" key="10">
    <source>
        <dbReference type="ARBA" id="ARBA00049252"/>
    </source>
</evidence>
<sequence>MPTAADQLIPAAISARQNAYAPYSKFLVGAAVLAEDGTVFTGTNVENASYGLTICAERIAAGAAVAAGHRQIKAVAVATKGAASPCGACRQFLAEFGGAMQVFLVDADKPDRIVETSLDKLLPAQFDLKL</sequence>
<evidence type="ECO:0000313" key="18">
    <source>
        <dbReference type="Proteomes" id="UP000323917"/>
    </source>
</evidence>
<feature type="domain" description="CMP/dCMP-type deaminase" evidence="16">
    <location>
        <begin position="3"/>
        <end position="129"/>
    </location>
</feature>
<evidence type="ECO:0000256" key="9">
    <source>
        <dbReference type="ARBA" id="ARBA00032005"/>
    </source>
</evidence>
<evidence type="ECO:0000256" key="15">
    <source>
        <dbReference type="RuleBase" id="RU364006"/>
    </source>
</evidence>
<proteinExistence type="inferred from homology"/>
<evidence type="ECO:0000256" key="13">
    <source>
        <dbReference type="PIRSR" id="PIRSR606262-2"/>
    </source>
</evidence>
<dbReference type="EMBL" id="CP042913">
    <property type="protein sequence ID" value="QEG35387.1"/>
    <property type="molecule type" value="Genomic_DNA"/>
</dbReference>
<dbReference type="AlphaFoldDB" id="A0A5B9Q8R9"/>
<dbReference type="PANTHER" id="PTHR11644:SF2">
    <property type="entry name" value="CYTIDINE DEAMINASE"/>
    <property type="match status" value="1"/>
</dbReference>
<feature type="binding site" evidence="14">
    <location>
        <position position="86"/>
    </location>
    <ligand>
        <name>Zn(2+)</name>
        <dbReference type="ChEBI" id="CHEBI:29105"/>
        <note>catalytic</note>
    </ligand>
</feature>
<dbReference type="PANTHER" id="PTHR11644">
    <property type="entry name" value="CYTIDINE DEAMINASE"/>
    <property type="match status" value="1"/>
</dbReference>
<dbReference type="OrthoDB" id="9795347at2"/>
<keyword evidence="7 15" id="KW-0378">Hydrolase</keyword>
<comment type="similarity">
    <text evidence="3 15">Belongs to the cytidine and deoxycytidylate deaminase family.</text>
</comment>
<gene>
    <name evidence="17" type="primary">cdd</name>
    <name evidence="17" type="ORF">Pr1d_26850</name>
</gene>